<dbReference type="EMBL" id="LFML01000119">
    <property type="protein sequence ID" value="KMO94955.1"/>
    <property type="molecule type" value="Genomic_DNA"/>
</dbReference>
<comment type="caution">
    <text evidence="1">The sequence shown here is derived from an EMBL/GenBank/DDBJ whole genome shotgun (WGS) entry which is preliminary data.</text>
</comment>
<organism evidence="1 2">
    <name type="scientific">Streptomyces roseus</name>
    <dbReference type="NCBI Taxonomy" id="66430"/>
    <lineage>
        <taxon>Bacteria</taxon>
        <taxon>Bacillati</taxon>
        <taxon>Actinomycetota</taxon>
        <taxon>Actinomycetes</taxon>
        <taxon>Kitasatosporales</taxon>
        <taxon>Streptomycetaceae</taxon>
        <taxon>Streptomyces</taxon>
    </lineage>
</organism>
<gene>
    <name evidence="1" type="ORF">ACS04_26305</name>
</gene>
<dbReference type="Proteomes" id="UP000035932">
    <property type="component" value="Unassembled WGS sequence"/>
</dbReference>
<name>A0A0J6XG43_9ACTN</name>
<accession>A0A0J6XG43</accession>
<dbReference type="AlphaFoldDB" id="A0A0J6XG43"/>
<sequence>MKASGASKFARWRALGINSMRAFGCARANSRSPARKTMSFSPFRMRTGAATCRIALASKRPSTSPQAAGRVWKA</sequence>
<evidence type="ECO:0000313" key="2">
    <source>
        <dbReference type="Proteomes" id="UP000035932"/>
    </source>
</evidence>
<reference evidence="1 2" key="1">
    <citation type="submission" date="2015-06" db="EMBL/GenBank/DDBJ databases">
        <title>Recapitulation of the evolution of biosynthetic gene clusters reveals hidden chemical diversity on bacterial genomes.</title>
        <authorList>
            <person name="Cruz-Morales P."/>
            <person name="Martinez-Guerrero C."/>
            <person name="Morales-Escalante M.A."/>
            <person name="Yanez-Guerra L.A."/>
            <person name="Kopp J.F."/>
            <person name="Feldmann J."/>
            <person name="Ramos-Aboites H.E."/>
            <person name="Barona-Gomez F."/>
        </authorList>
    </citation>
    <scope>NUCLEOTIDE SEQUENCE [LARGE SCALE GENOMIC DNA]</scope>
    <source>
        <strain evidence="1 2">ATCC 31245</strain>
    </source>
</reference>
<proteinExistence type="predicted"/>
<evidence type="ECO:0000313" key="1">
    <source>
        <dbReference type="EMBL" id="KMO94955.1"/>
    </source>
</evidence>
<keyword evidence="2" id="KW-1185">Reference proteome</keyword>
<protein>
    <submittedName>
        <fullName evidence="1">Uncharacterized protein</fullName>
    </submittedName>
</protein>